<organism evidence="2 3">
    <name type="scientific">Aphanomyces stellatus</name>
    <dbReference type="NCBI Taxonomy" id="120398"/>
    <lineage>
        <taxon>Eukaryota</taxon>
        <taxon>Sar</taxon>
        <taxon>Stramenopiles</taxon>
        <taxon>Oomycota</taxon>
        <taxon>Saprolegniomycetes</taxon>
        <taxon>Saprolegniales</taxon>
        <taxon>Verrucalvaceae</taxon>
        <taxon>Aphanomyces</taxon>
    </lineage>
</organism>
<evidence type="ECO:0000313" key="1">
    <source>
        <dbReference type="EMBL" id="KAF0683633.1"/>
    </source>
</evidence>
<reference evidence="1" key="2">
    <citation type="submission" date="2019-06" db="EMBL/GenBank/DDBJ databases">
        <title>Genomics analysis of Aphanomyces spp. identifies a new class of oomycete effector associated with host adaptation.</title>
        <authorList>
            <person name="Gaulin E."/>
        </authorList>
    </citation>
    <scope>NUCLEOTIDE SEQUENCE</scope>
    <source>
        <strain evidence="1">CBS 578.67</strain>
    </source>
</reference>
<dbReference type="EMBL" id="VJMH01007387">
    <property type="protein sequence ID" value="KAF0683633.1"/>
    <property type="molecule type" value="Genomic_DNA"/>
</dbReference>
<gene>
    <name evidence="2" type="primary">Aste57867_24339</name>
    <name evidence="1" type="ORF">As57867_024264</name>
    <name evidence="2" type="ORF">ASTE57867_24339</name>
</gene>
<keyword evidence="3" id="KW-1185">Reference proteome</keyword>
<dbReference type="AlphaFoldDB" id="A0A485LUI4"/>
<protein>
    <submittedName>
        <fullName evidence="2">Aste57867_24339 protein</fullName>
    </submittedName>
</protein>
<sequence>MAGPCRNCDRLHTALDTSKRKMQANMEEILLLRHTLDAYRRADTCYPTEKDVHPPMHDGDDDDDQDDTIAIYRLLLVKARSQLQGVRAQLDSERHVSAELRAQVRHLHRETSDLPVTPSTVAAAAARCHLQLTNMEQQIHALGPPFRPSTSLSPS</sequence>
<accession>A0A485LUI4</accession>
<reference evidence="2 3" key="1">
    <citation type="submission" date="2019-03" db="EMBL/GenBank/DDBJ databases">
        <authorList>
            <person name="Gaulin E."/>
            <person name="Dumas B."/>
        </authorList>
    </citation>
    <scope>NUCLEOTIDE SEQUENCE [LARGE SCALE GENOMIC DNA]</scope>
    <source>
        <strain evidence="2">CBS 568.67</strain>
    </source>
</reference>
<name>A0A485LUI4_9STRA</name>
<dbReference type="Proteomes" id="UP000332933">
    <property type="component" value="Unassembled WGS sequence"/>
</dbReference>
<evidence type="ECO:0000313" key="3">
    <source>
        <dbReference type="Proteomes" id="UP000332933"/>
    </source>
</evidence>
<dbReference type="OrthoDB" id="10591208at2759"/>
<proteinExistence type="predicted"/>
<dbReference type="EMBL" id="CAADRA010007413">
    <property type="protein sequence ID" value="VFU00979.1"/>
    <property type="molecule type" value="Genomic_DNA"/>
</dbReference>
<evidence type="ECO:0000313" key="2">
    <source>
        <dbReference type="EMBL" id="VFU00979.1"/>
    </source>
</evidence>